<proteinExistence type="inferred from homology"/>
<accession>A0A422QXS1</accession>
<keyword evidence="4 7" id="KW-0012">Acyltransferase</keyword>
<comment type="caution">
    <text evidence="10">The sequence shown here is derived from an EMBL/GenBank/DDBJ whole genome shotgun (WGS) entry which is preliminary data.</text>
</comment>
<evidence type="ECO:0000256" key="4">
    <source>
        <dbReference type="ARBA" id="ARBA00023315"/>
    </source>
</evidence>
<keyword evidence="2 7" id="KW-0808">Transferase</keyword>
<dbReference type="Gene3D" id="3.40.47.10">
    <property type="match status" value="2"/>
</dbReference>
<comment type="pathway">
    <text evidence="5">Metabolic intermediate biosynthesis; (R)-mevalonate biosynthesis; (R)-mevalonate from acetyl-CoA: step 1/3.</text>
</comment>
<organism evidence="10 11">
    <name type="scientific">Paracoccus methylarcula</name>
    <dbReference type="NCBI Taxonomy" id="72022"/>
    <lineage>
        <taxon>Bacteria</taxon>
        <taxon>Pseudomonadati</taxon>
        <taxon>Pseudomonadota</taxon>
        <taxon>Alphaproteobacteria</taxon>
        <taxon>Rhodobacterales</taxon>
        <taxon>Paracoccaceae</taxon>
        <taxon>Paracoccus</taxon>
    </lineage>
</organism>
<dbReference type="SUPFAM" id="SSF53901">
    <property type="entry name" value="Thiolase-like"/>
    <property type="match status" value="2"/>
</dbReference>
<dbReference type="RefSeq" id="WP_106691310.1">
    <property type="nucleotide sequence ID" value="NZ_PXNQ02000005.1"/>
</dbReference>
<dbReference type="InterPro" id="IPR016039">
    <property type="entry name" value="Thiolase-like"/>
</dbReference>
<dbReference type="NCBIfam" id="NF006552">
    <property type="entry name" value="PRK09051.1"/>
    <property type="match status" value="1"/>
</dbReference>
<dbReference type="InterPro" id="IPR020613">
    <property type="entry name" value="Thiolase_CS"/>
</dbReference>
<dbReference type="NCBIfam" id="TIGR01930">
    <property type="entry name" value="AcCoA-C-Actrans"/>
    <property type="match status" value="1"/>
</dbReference>
<dbReference type="GO" id="GO:0003985">
    <property type="term" value="F:acetyl-CoA C-acetyltransferase activity"/>
    <property type="evidence" value="ECO:0007669"/>
    <property type="project" value="UniProtKB-EC"/>
</dbReference>
<dbReference type="InterPro" id="IPR020610">
    <property type="entry name" value="Thiolase_AS"/>
</dbReference>
<evidence type="ECO:0000259" key="8">
    <source>
        <dbReference type="Pfam" id="PF00108"/>
    </source>
</evidence>
<dbReference type="Proteomes" id="UP000238137">
    <property type="component" value="Unassembled WGS sequence"/>
</dbReference>
<dbReference type="PROSITE" id="PS00099">
    <property type="entry name" value="THIOLASE_3"/>
    <property type="match status" value="1"/>
</dbReference>
<evidence type="ECO:0000256" key="7">
    <source>
        <dbReference type="RuleBase" id="RU003557"/>
    </source>
</evidence>
<protein>
    <submittedName>
        <fullName evidence="10">Acetyl-CoA C-acyltransferase</fullName>
        <ecNumber evidence="10">2.3.1.9</ecNumber>
    </submittedName>
</protein>
<evidence type="ECO:0000256" key="6">
    <source>
        <dbReference type="PIRSR" id="PIRSR000429-1"/>
    </source>
</evidence>
<dbReference type="GO" id="GO:0044281">
    <property type="term" value="P:small molecule metabolic process"/>
    <property type="evidence" value="ECO:0007669"/>
    <property type="project" value="UniProtKB-ARBA"/>
</dbReference>
<feature type="active site" description="Proton acceptor" evidence="6">
    <location>
        <position position="349"/>
    </location>
</feature>
<dbReference type="AlphaFoldDB" id="A0A422QXS1"/>
<dbReference type="PROSITE" id="PS00737">
    <property type="entry name" value="THIOLASE_2"/>
    <property type="match status" value="1"/>
</dbReference>
<dbReference type="PIRSF" id="PIRSF000429">
    <property type="entry name" value="Ac-CoA_Ac_transf"/>
    <property type="match status" value="1"/>
</dbReference>
<dbReference type="PANTHER" id="PTHR18919">
    <property type="entry name" value="ACETYL-COA C-ACYLTRANSFERASE"/>
    <property type="match status" value="1"/>
</dbReference>
<dbReference type="InterPro" id="IPR002155">
    <property type="entry name" value="Thiolase"/>
</dbReference>
<evidence type="ECO:0000313" key="11">
    <source>
        <dbReference type="Proteomes" id="UP000238137"/>
    </source>
</evidence>
<dbReference type="InterPro" id="IPR020616">
    <property type="entry name" value="Thiolase_N"/>
</dbReference>
<dbReference type="EMBL" id="PXNQ02000005">
    <property type="protein sequence ID" value="RNF34784.1"/>
    <property type="molecule type" value="Genomic_DNA"/>
</dbReference>
<evidence type="ECO:0000256" key="1">
    <source>
        <dbReference type="ARBA" id="ARBA00010982"/>
    </source>
</evidence>
<dbReference type="GO" id="GO:0042619">
    <property type="term" value="P:poly-hydroxybutyrate biosynthetic process"/>
    <property type="evidence" value="ECO:0007669"/>
    <property type="project" value="UniProtKB-KW"/>
</dbReference>
<dbReference type="Pfam" id="PF00108">
    <property type="entry name" value="Thiolase_N"/>
    <property type="match status" value="1"/>
</dbReference>
<evidence type="ECO:0000256" key="3">
    <source>
        <dbReference type="ARBA" id="ARBA00022752"/>
    </source>
</evidence>
<dbReference type="Pfam" id="PF02803">
    <property type="entry name" value="Thiolase_C"/>
    <property type="match status" value="1"/>
</dbReference>
<feature type="active site" description="Proton acceptor" evidence="6">
    <location>
        <position position="379"/>
    </location>
</feature>
<evidence type="ECO:0000256" key="5">
    <source>
        <dbReference type="ARBA" id="ARBA00037924"/>
    </source>
</evidence>
<feature type="domain" description="Thiolase C-terminal" evidence="9">
    <location>
        <begin position="271"/>
        <end position="392"/>
    </location>
</feature>
<comment type="similarity">
    <text evidence="1 7">Belongs to the thiolase-like superfamily. Thiolase family.</text>
</comment>
<dbReference type="CDD" id="cd00751">
    <property type="entry name" value="thiolase"/>
    <property type="match status" value="1"/>
</dbReference>
<sequence length="393" mass="40332">MSANEIVILSGARTAIGTFGGSLAATPPIDLAAHVTRTALERGGVSPDRIGHVVFGHVLNTEPRDMYLSRVAMLDAGIPHTVPAMNVNRLCGSGAQAIVSATQVLTLGDADFAVAGGAESMSRAPYALTSARFGAKMGDQKVLDMMTGALTCPMGTGHMGVTAENVAAEHDISRAAQDEFAMESQRRAAAAITAGHFRDQIAPFEIKTRKGVVAFDADEHPKETSLEKLAALKAVFQKDGSVTAGNASGINDGAAALVLARADAAEKAGLTPRARILGYAVAGVRPEVMGIGPVPAVEALMQRTGLKADDFDVIESNEAFAAQALAVNKGLGLDPARVNPNGGAIALGHPVGATGAILTVKALYELERIGGRKALITMCIGGGQGIAIAVERI</sequence>
<dbReference type="FunFam" id="3.40.47.10:FF:000010">
    <property type="entry name" value="Acetyl-CoA acetyltransferase (Thiolase)"/>
    <property type="match status" value="1"/>
</dbReference>
<dbReference type="OrthoDB" id="9764638at2"/>
<evidence type="ECO:0000259" key="9">
    <source>
        <dbReference type="Pfam" id="PF02803"/>
    </source>
</evidence>
<feature type="active site" description="Acyl-thioester intermediate" evidence="6">
    <location>
        <position position="91"/>
    </location>
</feature>
<evidence type="ECO:0000313" key="10">
    <source>
        <dbReference type="EMBL" id="RNF34784.1"/>
    </source>
</evidence>
<name>A0A422QXS1_9RHOB</name>
<feature type="domain" description="Thiolase N-terminal" evidence="8">
    <location>
        <begin position="6"/>
        <end position="262"/>
    </location>
</feature>
<dbReference type="InterPro" id="IPR020617">
    <property type="entry name" value="Thiolase_C"/>
</dbReference>
<keyword evidence="3" id="KW-0583">PHB biosynthesis</keyword>
<reference evidence="10" key="1">
    <citation type="submission" date="2018-05" db="EMBL/GenBank/DDBJ databases">
        <title>Reclassification of Methylarcula marina and Methylarcula terricola as Paracoccus methylarcula sp.nov., comb.nov. and Paracoccus terricola comb.nov.</title>
        <authorList>
            <person name="Shmareva M.N."/>
            <person name="Doronina N.V."/>
            <person name="Vasilenko O.V."/>
            <person name="Tarlachkov S.V."/>
            <person name="Trotsenko Y.A."/>
        </authorList>
    </citation>
    <scope>NUCLEOTIDE SEQUENCE [LARGE SCALE GENOMIC DNA]</scope>
    <source>
        <strain evidence="10">VKM B-2159</strain>
    </source>
</reference>
<gene>
    <name evidence="10" type="ORF">A7A09_010325</name>
</gene>
<keyword evidence="11" id="KW-1185">Reference proteome</keyword>
<dbReference type="EC" id="2.3.1.9" evidence="10"/>
<evidence type="ECO:0000256" key="2">
    <source>
        <dbReference type="ARBA" id="ARBA00022679"/>
    </source>
</evidence>
<dbReference type="PANTHER" id="PTHR18919:SF107">
    <property type="entry name" value="ACETYL-COA ACETYLTRANSFERASE, CYTOSOLIC"/>
    <property type="match status" value="1"/>
</dbReference>